<dbReference type="PANTHER" id="PTHR42778:SF1">
    <property type="entry name" value="2-AMINOETHYLPHOSPHONATE--PYRUVATE TRANSAMINASE"/>
    <property type="match status" value="1"/>
</dbReference>
<evidence type="ECO:0000259" key="8">
    <source>
        <dbReference type="Pfam" id="PF00266"/>
    </source>
</evidence>
<dbReference type="PIRSF" id="PIRSF000524">
    <property type="entry name" value="SPT"/>
    <property type="match status" value="1"/>
</dbReference>
<evidence type="ECO:0000256" key="3">
    <source>
        <dbReference type="ARBA" id="ARBA00022679"/>
    </source>
</evidence>
<keyword evidence="4 7" id="KW-0663">Pyridoxal phosphate</keyword>
<gene>
    <name evidence="10" type="primary">LOC100203860</name>
</gene>
<comment type="catalytic activity">
    <reaction evidence="6">
        <text>(2-aminoethyl)phosphonate + pyruvate = phosphonoacetaldehyde + L-alanine</text>
        <dbReference type="Rhea" id="RHEA:17021"/>
        <dbReference type="ChEBI" id="CHEBI:15361"/>
        <dbReference type="ChEBI" id="CHEBI:57418"/>
        <dbReference type="ChEBI" id="CHEBI:57972"/>
        <dbReference type="ChEBI" id="CHEBI:58383"/>
        <dbReference type="EC" id="2.6.1.37"/>
    </reaction>
</comment>
<feature type="domain" description="Aminotransferase class V" evidence="8">
    <location>
        <begin position="54"/>
        <end position="323"/>
    </location>
</feature>
<sequence length="404" mass="45388">MALNKLGLFSRNYMVRFSQRITIMTLKSSSSHLQEKRLFTPGPLGVSPKTRNAMLRDLGSRDTEFVDTVKFIRHKVLEVAKISSEDFTMIPLQGSGTFSVEAVIMTIVPKLNGKLLLAVAGAYGKRMAEIAKYSNINTVVLEFAEDEKCDLNTIENVLKHDKNITNVAMVHCETTSGVIHPIHEVAQLVRQYNPHATFFVDAMSSFGAIPIDMKNIDFVVTSANKCIEGVPGFGIVVARKERLLECKGRSRSLSLDLYEQYIGLEKTGQFRFTPPTHCILAFKKAVEIWEAEGGVEGRAQRYKENRLVLREGMAKLGFKEFLSDTHSGYIITSYRYPLDSRFNFNEFYSRLNDKDLVIYPGKVTNADCFRIGNIGNLTANDMRDLLAAIKEVCQDMGIKLPIDS</sequence>
<dbReference type="InterPro" id="IPR000192">
    <property type="entry name" value="Aminotrans_V_dom"/>
</dbReference>
<dbReference type="Gene3D" id="3.90.1150.10">
    <property type="entry name" value="Aspartate Aminotransferase, domain 1"/>
    <property type="match status" value="1"/>
</dbReference>
<dbReference type="HAMAP" id="MF_01376">
    <property type="entry name" value="PhnW_aminotrans_5"/>
    <property type="match status" value="1"/>
</dbReference>
<evidence type="ECO:0000256" key="6">
    <source>
        <dbReference type="ARBA" id="ARBA00049460"/>
    </source>
</evidence>
<dbReference type="GeneID" id="100203860"/>
<dbReference type="Proteomes" id="UP001652625">
    <property type="component" value="Chromosome 09"/>
</dbReference>
<dbReference type="InterPro" id="IPR024169">
    <property type="entry name" value="SP_NH2Trfase/AEP_transaminase"/>
</dbReference>
<dbReference type="PANTHER" id="PTHR42778">
    <property type="entry name" value="2-AMINOETHYLPHOSPHONATE--PYRUVATE TRANSAMINASE"/>
    <property type="match status" value="1"/>
</dbReference>
<evidence type="ECO:0000313" key="9">
    <source>
        <dbReference type="Proteomes" id="UP001652625"/>
    </source>
</evidence>
<evidence type="ECO:0000256" key="5">
    <source>
        <dbReference type="ARBA" id="ARBA00023317"/>
    </source>
</evidence>
<keyword evidence="3" id="KW-0808">Transferase</keyword>
<dbReference type="NCBIfam" id="NF010006">
    <property type="entry name" value="PRK13479.1"/>
    <property type="match status" value="1"/>
</dbReference>
<dbReference type="NCBIfam" id="TIGR03301">
    <property type="entry name" value="PhnW-AepZ"/>
    <property type="match status" value="1"/>
</dbReference>
<reference evidence="10" key="1">
    <citation type="submission" date="2025-08" db="UniProtKB">
        <authorList>
            <consortium name="RefSeq"/>
        </authorList>
    </citation>
    <scope>IDENTIFICATION</scope>
</reference>
<keyword evidence="2" id="KW-0032">Aminotransferase</keyword>
<dbReference type="InterPro" id="IPR015424">
    <property type="entry name" value="PyrdxlP-dep_Trfase"/>
</dbReference>
<dbReference type="Pfam" id="PF00266">
    <property type="entry name" value="Aminotran_5"/>
    <property type="match status" value="1"/>
</dbReference>
<comment type="catalytic activity">
    <reaction evidence="7">
        <text>glyoxylate + L-alanine = glycine + pyruvate</text>
        <dbReference type="Rhea" id="RHEA:24248"/>
        <dbReference type="ChEBI" id="CHEBI:15361"/>
        <dbReference type="ChEBI" id="CHEBI:36655"/>
        <dbReference type="ChEBI" id="CHEBI:57305"/>
        <dbReference type="ChEBI" id="CHEBI:57972"/>
        <dbReference type="EC" id="2.6.1.44"/>
    </reaction>
</comment>
<accession>A0ABM4CIX5</accession>
<dbReference type="NCBIfam" id="TIGR02326">
    <property type="entry name" value="transamin_PhnW"/>
    <property type="match status" value="1"/>
</dbReference>
<evidence type="ECO:0000256" key="2">
    <source>
        <dbReference type="ARBA" id="ARBA00022576"/>
    </source>
</evidence>
<proteinExistence type="inferred from homology"/>
<evidence type="ECO:0000313" key="10">
    <source>
        <dbReference type="RefSeq" id="XP_065661699.1"/>
    </source>
</evidence>
<dbReference type="InterPro" id="IPR015422">
    <property type="entry name" value="PyrdxlP-dep_Trfase_small"/>
</dbReference>
<comment type="similarity">
    <text evidence="7">Belongs to the class-V pyridoxal-phosphate-dependent aminotransferase family.</text>
</comment>
<evidence type="ECO:0000256" key="1">
    <source>
        <dbReference type="ARBA" id="ARBA00001933"/>
    </source>
</evidence>
<dbReference type="RefSeq" id="XP_065661699.1">
    <property type="nucleotide sequence ID" value="XM_065805627.1"/>
</dbReference>
<evidence type="ECO:0000256" key="4">
    <source>
        <dbReference type="ARBA" id="ARBA00022898"/>
    </source>
</evidence>
<comment type="cofactor">
    <cofactor evidence="1 7">
        <name>pyridoxal 5'-phosphate</name>
        <dbReference type="ChEBI" id="CHEBI:597326"/>
    </cofactor>
</comment>
<keyword evidence="5" id="KW-0670">Pyruvate</keyword>
<name>A0ABM4CIX5_HYDVU</name>
<dbReference type="SUPFAM" id="SSF53383">
    <property type="entry name" value="PLP-dependent transferases"/>
    <property type="match status" value="1"/>
</dbReference>
<dbReference type="InterPro" id="IPR015421">
    <property type="entry name" value="PyrdxlP-dep_Trfase_major"/>
</dbReference>
<organism evidence="9 10">
    <name type="scientific">Hydra vulgaris</name>
    <name type="common">Hydra</name>
    <name type="synonym">Hydra attenuata</name>
    <dbReference type="NCBI Taxonomy" id="6087"/>
    <lineage>
        <taxon>Eukaryota</taxon>
        <taxon>Metazoa</taxon>
        <taxon>Cnidaria</taxon>
        <taxon>Hydrozoa</taxon>
        <taxon>Hydroidolina</taxon>
        <taxon>Anthoathecata</taxon>
        <taxon>Aplanulata</taxon>
        <taxon>Hydridae</taxon>
        <taxon>Hydra</taxon>
    </lineage>
</organism>
<dbReference type="EC" id="2.6.1.44" evidence="7"/>
<dbReference type="Gene3D" id="3.40.640.10">
    <property type="entry name" value="Type I PLP-dependent aspartate aminotransferase-like (Major domain)"/>
    <property type="match status" value="1"/>
</dbReference>
<protein>
    <recommendedName>
        <fullName evidence="7">Alanine--glyoxylate aminotransferase</fullName>
        <ecNumber evidence="7">2.6.1.44</ecNumber>
    </recommendedName>
</protein>
<dbReference type="InterPro" id="IPR012703">
    <property type="entry name" value="NH2EtPonate_pyrv_transaminase"/>
</dbReference>
<keyword evidence="9" id="KW-1185">Reference proteome</keyword>
<evidence type="ECO:0000256" key="7">
    <source>
        <dbReference type="PIRNR" id="PIRNR000524"/>
    </source>
</evidence>